<keyword evidence="7" id="KW-0408">Iron</keyword>
<comment type="cofactor">
    <cofactor evidence="1">
        <name>FAD</name>
        <dbReference type="ChEBI" id="CHEBI:57692"/>
    </cofactor>
</comment>
<evidence type="ECO:0000259" key="14">
    <source>
        <dbReference type="PROSITE" id="PS51387"/>
    </source>
</evidence>
<dbReference type="OrthoDB" id="9811557at2"/>
<dbReference type="PANTHER" id="PTHR11748:SF119">
    <property type="entry name" value="D-2-HYDROXYGLUTARATE DEHYDROGENASE"/>
    <property type="match status" value="1"/>
</dbReference>
<dbReference type="InterPro" id="IPR006094">
    <property type="entry name" value="Oxid_FAD_bind_N"/>
</dbReference>
<evidence type="ECO:0000256" key="9">
    <source>
        <dbReference type="ARBA" id="ARBA00039003"/>
    </source>
</evidence>
<dbReference type="PROSITE" id="PS51387">
    <property type="entry name" value="FAD_PCMH"/>
    <property type="match status" value="1"/>
</dbReference>
<dbReference type="Pfam" id="PF02913">
    <property type="entry name" value="FAD-oxidase_C"/>
    <property type="match status" value="1"/>
</dbReference>
<keyword evidence="16" id="KW-1185">Reference proteome</keyword>
<dbReference type="AlphaFoldDB" id="A0A233REK5"/>
<evidence type="ECO:0000256" key="6">
    <source>
        <dbReference type="ARBA" id="ARBA00023002"/>
    </source>
</evidence>
<organism evidence="15 16">
    <name type="scientific">Oceanimonas doudoroffii</name>
    <dbReference type="NCBI Taxonomy" id="84158"/>
    <lineage>
        <taxon>Bacteria</taxon>
        <taxon>Pseudomonadati</taxon>
        <taxon>Pseudomonadota</taxon>
        <taxon>Gammaproteobacteria</taxon>
        <taxon>Aeromonadales</taxon>
        <taxon>Aeromonadaceae</taxon>
        <taxon>Oceanimonas</taxon>
    </lineage>
</organism>
<keyword evidence="5" id="KW-0274">FAD</keyword>
<keyword evidence="2" id="KW-0004">4Fe-4S</keyword>
<protein>
    <recommendedName>
        <fullName evidence="12">D-2-hydroxyglutarate dehydrogenase</fullName>
        <ecNumber evidence="9">1.1.99.39</ecNumber>
    </recommendedName>
</protein>
<dbReference type="Gene3D" id="3.30.465.10">
    <property type="match status" value="1"/>
</dbReference>
<dbReference type="InterPro" id="IPR017896">
    <property type="entry name" value="4Fe4S_Fe-S-bd"/>
</dbReference>
<dbReference type="EC" id="1.1.99.39" evidence="9"/>
<dbReference type="RefSeq" id="WP_094200707.1">
    <property type="nucleotide sequence ID" value="NZ_NBIM01000002.1"/>
</dbReference>
<sequence>MIPRLALQQQTTPIYHSFLEALADSGFRGDIERSYASRLAVATDNSVYQCLPQAVVFPRSSQDLVVMLTLAAKDAYKDIRFSPRGGGTGTNGQSLNDNIVVDLSRHMTQLLTLDADGRRVRIQTGMVKDRLNQLVAPHDLFFSPDLSTSNRATVGGMINTDASGQGSLVYGKTSDHVLGVTAVLVDGTLIETGPVSGEDLNKKLEEDSREGELYRCVYHSVTGHADEIERRFPKLNRFLTGYDLRHVYDQASHTLDLTRILCGSEGSLAFITEAWLDLTPIPNFRTLVNVKYDSFESALRNAPLMVEAKALSVETVDSKVLNLAREDIVWHSVSDLIQDVPGRVMDGLNMVEYADQDEAAQREKVDALCARLDGLIERGEAGVIGYQVCNDLASINRIYGMRKKAVGLLGNAKGRKKPVAFVEDTAVPPEHLADYIMEFRQLLDDHGLQYGMFGHVDAGVLHVRPALDMTDPEQEVMLRRISDKVNALTAKYGGLMWGEHGKGFRSEYSPTFFGEVLFTELRRIKSAFDPFNRLNPGKICTPLDSLEQLVSVDATKRGYFDRQIPVHVRDGFTQAMDCNGNGLCFDFDVRSPMCPSMKLSADRRHSPKGRAGLVREWLRQLSSQGFDPMAGEAAVQSRGTSVKDMVLRVKNTLDKRRGEYDFSHEVKEAMDGCLACKACSSQCPIKVDVPTFRARFLQLYYQRYQRPPRDYLVSWVESYTPWMAKAPGLFNPIMNHKWLQGGTSSLLGMVDMPQLSQPSLKARLGKGPAARFDLEQLQAMSDEERAKTLLVVQDPFTSFYDAGVVHDLVRLATALGFNPVVLPFKPNGKPAHVKGFLRRFAAMAADSAQFLNRLARLNIPMVGVDPSLVLCYRDEYAKVLGPARGDFDVLLPQEWLLTVLERIPARETTGEPWHLFAHCTEKTAKPTTHQDWSRIFTHLGAKLEAVPVGCCGMAGTYGHEREHAEGSRTLFTMSWAEPLSKLPKERCLATGFSCRSQVKRIEGEGLRHPVQALLSLLA</sequence>
<reference evidence="15 16" key="1">
    <citation type="submission" date="2017-08" db="EMBL/GenBank/DDBJ databases">
        <title>A Genome Sequence of Oceanimonas doudoroffii ATCC 27123T.</title>
        <authorList>
            <person name="Brennan M.A."/>
            <person name="Maclea K.S."/>
            <person name="Mcclelland W.D."/>
            <person name="Trachtenberg A.M."/>
        </authorList>
    </citation>
    <scope>NUCLEOTIDE SEQUENCE [LARGE SCALE GENOMIC DNA]</scope>
    <source>
        <strain evidence="15 16">ATCC 27123</strain>
    </source>
</reference>
<dbReference type="PANTHER" id="PTHR11748">
    <property type="entry name" value="D-LACTATE DEHYDROGENASE"/>
    <property type="match status" value="1"/>
</dbReference>
<feature type="domain" description="FAD-binding PCMH-type" evidence="14">
    <location>
        <begin position="48"/>
        <end position="281"/>
    </location>
</feature>
<name>A0A233REK5_9GAMM</name>
<dbReference type="InterPro" id="IPR016169">
    <property type="entry name" value="FAD-bd_PCMH_sub2"/>
</dbReference>
<dbReference type="InterPro" id="IPR017900">
    <property type="entry name" value="4Fe4S_Fe_S_CS"/>
</dbReference>
<accession>A0A233REK5</accession>
<evidence type="ECO:0000256" key="12">
    <source>
        <dbReference type="ARBA" id="ARBA00067680"/>
    </source>
</evidence>
<dbReference type="PROSITE" id="PS00198">
    <property type="entry name" value="4FE4S_FER_1"/>
    <property type="match status" value="1"/>
</dbReference>
<feature type="domain" description="4Fe-4S ferredoxin-type" evidence="13">
    <location>
        <begin position="662"/>
        <end position="695"/>
    </location>
</feature>
<evidence type="ECO:0000256" key="7">
    <source>
        <dbReference type="ARBA" id="ARBA00023004"/>
    </source>
</evidence>
<dbReference type="InterPro" id="IPR016166">
    <property type="entry name" value="FAD-bd_PCMH"/>
</dbReference>
<dbReference type="GO" id="GO:0046872">
    <property type="term" value="F:metal ion binding"/>
    <property type="evidence" value="ECO:0007669"/>
    <property type="project" value="UniProtKB-KW"/>
</dbReference>
<dbReference type="GO" id="GO:0071949">
    <property type="term" value="F:FAD binding"/>
    <property type="evidence" value="ECO:0007669"/>
    <property type="project" value="InterPro"/>
</dbReference>
<evidence type="ECO:0000256" key="1">
    <source>
        <dbReference type="ARBA" id="ARBA00001974"/>
    </source>
</evidence>
<comment type="catalytic activity">
    <reaction evidence="10">
        <text>(R)-2-hydroxyglutarate + A = 2-oxoglutarate + AH2</text>
        <dbReference type="Rhea" id="RHEA:38295"/>
        <dbReference type="ChEBI" id="CHEBI:13193"/>
        <dbReference type="ChEBI" id="CHEBI:15801"/>
        <dbReference type="ChEBI" id="CHEBI:16810"/>
        <dbReference type="ChEBI" id="CHEBI:17499"/>
        <dbReference type="EC" id="1.1.99.39"/>
    </reaction>
    <physiologicalReaction direction="left-to-right" evidence="10">
        <dbReference type="Rhea" id="RHEA:38296"/>
    </physiologicalReaction>
</comment>
<dbReference type="FunFam" id="3.30.70.2740:FF:000003">
    <property type="entry name" value="Oxidoreductase, FAD-binding, putative"/>
    <property type="match status" value="1"/>
</dbReference>
<evidence type="ECO:0000256" key="11">
    <source>
        <dbReference type="ARBA" id="ARBA00060924"/>
    </source>
</evidence>
<dbReference type="GO" id="GO:0008720">
    <property type="term" value="F:D-lactate dehydrogenase (NAD+) activity"/>
    <property type="evidence" value="ECO:0007669"/>
    <property type="project" value="TreeGrafter"/>
</dbReference>
<dbReference type="GO" id="GO:0051990">
    <property type="term" value="F:(R)-2-hydroxyglutarate dehydrogenase activity"/>
    <property type="evidence" value="ECO:0007669"/>
    <property type="project" value="UniProtKB-EC"/>
</dbReference>
<proteinExistence type="inferred from homology"/>
<dbReference type="Proteomes" id="UP000242757">
    <property type="component" value="Unassembled WGS sequence"/>
</dbReference>
<dbReference type="InterPro" id="IPR004113">
    <property type="entry name" value="FAD-bd_oxidored_4_C"/>
</dbReference>
<comment type="caution">
    <text evidence="15">The sequence shown here is derived from an EMBL/GenBank/DDBJ whole genome shotgun (WGS) entry which is preliminary data.</text>
</comment>
<keyword evidence="8" id="KW-0411">Iron-sulfur</keyword>
<evidence type="ECO:0000256" key="3">
    <source>
        <dbReference type="ARBA" id="ARBA00022630"/>
    </source>
</evidence>
<evidence type="ECO:0000256" key="10">
    <source>
        <dbReference type="ARBA" id="ARBA00051291"/>
    </source>
</evidence>
<keyword evidence="3" id="KW-0285">Flavoprotein</keyword>
<dbReference type="GO" id="GO:0051539">
    <property type="term" value="F:4 iron, 4 sulfur cluster binding"/>
    <property type="evidence" value="ECO:0007669"/>
    <property type="project" value="UniProtKB-KW"/>
</dbReference>
<evidence type="ECO:0000256" key="5">
    <source>
        <dbReference type="ARBA" id="ARBA00022827"/>
    </source>
</evidence>
<evidence type="ECO:0000256" key="4">
    <source>
        <dbReference type="ARBA" id="ARBA00022723"/>
    </source>
</evidence>
<dbReference type="SUPFAM" id="SSF56176">
    <property type="entry name" value="FAD-binding/transporter-associated domain-like"/>
    <property type="match status" value="1"/>
</dbReference>
<evidence type="ECO:0000313" key="16">
    <source>
        <dbReference type="Proteomes" id="UP000242757"/>
    </source>
</evidence>
<dbReference type="PROSITE" id="PS51379">
    <property type="entry name" value="4FE4S_FER_2"/>
    <property type="match status" value="1"/>
</dbReference>
<evidence type="ECO:0000259" key="13">
    <source>
        <dbReference type="PROSITE" id="PS51379"/>
    </source>
</evidence>
<dbReference type="Pfam" id="PF01565">
    <property type="entry name" value="FAD_binding_4"/>
    <property type="match status" value="1"/>
</dbReference>
<dbReference type="SUPFAM" id="SSF55103">
    <property type="entry name" value="FAD-linked oxidases, C-terminal domain"/>
    <property type="match status" value="1"/>
</dbReference>
<dbReference type="InterPro" id="IPR016167">
    <property type="entry name" value="FAD-bd_PCMH_sub1"/>
</dbReference>
<dbReference type="Gene3D" id="3.30.43.10">
    <property type="entry name" value="Uridine Diphospho-n-acetylenolpyruvylglucosamine Reductase, domain 2"/>
    <property type="match status" value="1"/>
</dbReference>
<evidence type="ECO:0000313" key="15">
    <source>
        <dbReference type="EMBL" id="OXY81819.1"/>
    </source>
</evidence>
<dbReference type="GO" id="GO:1903457">
    <property type="term" value="P:lactate catabolic process"/>
    <property type="evidence" value="ECO:0007669"/>
    <property type="project" value="TreeGrafter"/>
</dbReference>
<evidence type="ECO:0000256" key="8">
    <source>
        <dbReference type="ARBA" id="ARBA00023014"/>
    </source>
</evidence>
<dbReference type="Gene3D" id="3.30.70.2740">
    <property type="match status" value="1"/>
</dbReference>
<dbReference type="GO" id="GO:0004458">
    <property type="term" value="F:D-lactate dehydrogenase (cytochrome) activity"/>
    <property type="evidence" value="ECO:0007669"/>
    <property type="project" value="TreeGrafter"/>
</dbReference>
<keyword evidence="4" id="KW-0479">Metal-binding</keyword>
<dbReference type="InterPro" id="IPR016164">
    <property type="entry name" value="FAD-linked_Oxase-like_C"/>
</dbReference>
<dbReference type="InterPro" id="IPR036318">
    <property type="entry name" value="FAD-bd_PCMH-like_sf"/>
</dbReference>
<evidence type="ECO:0000256" key="2">
    <source>
        <dbReference type="ARBA" id="ARBA00022485"/>
    </source>
</evidence>
<keyword evidence="6" id="KW-0560">Oxidoreductase</keyword>
<dbReference type="EMBL" id="NBIM01000002">
    <property type="protein sequence ID" value="OXY81819.1"/>
    <property type="molecule type" value="Genomic_DNA"/>
</dbReference>
<comment type="similarity">
    <text evidence="11">In the N-terminal section; belongs to the FAD-binding oxidoreductase/transferase type 4 family.</text>
</comment>
<dbReference type="SUPFAM" id="SSF46548">
    <property type="entry name" value="alpha-helical ferredoxin"/>
    <property type="match status" value="1"/>
</dbReference>
<gene>
    <name evidence="15" type="ORF">B6S08_10205</name>
</gene>